<dbReference type="InterPro" id="IPR055508">
    <property type="entry name" value="DUF7081"/>
</dbReference>
<feature type="domain" description="DUF7081" evidence="2">
    <location>
        <begin position="39"/>
        <end position="129"/>
    </location>
</feature>
<organism evidence="3 4">
    <name type="scientific">Sphenostylis stenocarpa</name>
    <dbReference type="NCBI Taxonomy" id="92480"/>
    <lineage>
        <taxon>Eukaryota</taxon>
        <taxon>Viridiplantae</taxon>
        <taxon>Streptophyta</taxon>
        <taxon>Embryophyta</taxon>
        <taxon>Tracheophyta</taxon>
        <taxon>Spermatophyta</taxon>
        <taxon>Magnoliopsida</taxon>
        <taxon>eudicotyledons</taxon>
        <taxon>Gunneridae</taxon>
        <taxon>Pentapetalae</taxon>
        <taxon>rosids</taxon>
        <taxon>fabids</taxon>
        <taxon>Fabales</taxon>
        <taxon>Fabaceae</taxon>
        <taxon>Papilionoideae</taxon>
        <taxon>50 kb inversion clade</taxon>
        <taxon>NPAAA clade</taxon>
        <taxon>indigoferoid/millettioid clade</taxon>
        <taxon>Phaseoleae</taxon>
        <taxon>Sphenostylis</taxon>
    </lineage>
</organism>
<evidence type="ECO:0000259" key="2">
    <source>
        <dbReference type="Pfam" id="PF23299"/>
    </source>
</evidence>
<feature type="compositionally biased region" description="Basic residues" evidence="1">
    <location>
        <begin position="196"/>
        <end position="211"/>
    </location>
</feature>
<accession>A0AA86SVI4</accession>
<feature type="region of interest" description="Disordered" evidence="1">
    <location>
        <begin position="1"/>
        <end position="22"/>
    </location>
</feature>
<reference evidence="3" key="1">
    <citation type="submission" date="2023-10" db="EMBL/GenBank/DDBJ databases">
        <authorList>
            <person name="Domelevo Entfellner J.-B."/>
        </authorList>
    </citation>
    <scope>NUCLEOTIDE SEQUENCE</scope>
</reference>
<dbReference type="EMBL" id="OY731404">
    <property type="protein sequence ID" value="CAJ1967918.1"/>
    <property type="molecule type" value="Genomic_DNA"/>
</dbReference>
<dbReference type="PANTHER" id="PTHR33345">
    <property type="entry name" value="ADAPTER PROTEIN, PUTATIVE-RELATED"/>
    <property type="match status" value="1"/>
</dbReference>
<dbReference type="Pfam" id="PF23299">
    <property type="entry name" value="DUF7081"/>
    <property type="match status" value="1"/>
</dbReference>
<feature type="region of interest" description="Disordered" evidence="1">
    <location>
        <begin position="152"/>
        <end position="211"/>
    </location>
</feature>
<sequence length="464" mass="51500">MSLLDTHARTPTSCQDEKETLENESAIDSNVCKDVNLQPVSAHSSGEGLPYAPEGWPNPGDVWGWKVAARKSKGGYFYDRSLTLPASLQKGSRKLELRSKADIKRYLKSNFPNMTIEAFFTLFSWLVPSAEQTPKGENATDDTVTQRNSRWKMISGTHPTGEDAADGTDTQRKSKRKMSSGSQPTGDDATDDAGTRRKSGRKTKSGRHPTKKSLALVPVDSCLTPDQVANFDAYLDNLENMLVMPHIETTPLDQWTCATVLDMESIECCKKKLSSLLALDFPSLVSSNDVAEVATLASQIREDPCLSVDQLFKLKLVEQVPLAGEAFLDAKDNIEEADKFMADLVAKKLKVPSLKKEYNLLKDKVAEREAEMDISVLSLKEIDDQILQLQSKRNRISGALETMQKDKGKLTSELTKVANSISTLVHEIQSGLSQKSKWDLKKANNVRRVAEIQEKFLTLRGLTF</sequence>
<proteinExistence type="predicted"/>
<dbReference type="PANTHER" id="PTHR33345:SF4">
    <property type="entry name" value="MBD DOMAIN-CONTAINING PROTEIN"/>
    <property type="match status" value="1"/>
</dbReference>
<evidence type="ECO:0000313" key="4">
    <source>
        <dbReference type="Proteomes" id="UP001189624"/>
    </source>
</evidence>
<evidence type="ECO:0000256" key="1">
    <source>
        <dbReference type="SAM" id="MobiDB-lite"/>
    </source>
</evidence>
<gene>
    <name evidence="3" type="ORF">AYBTSS11_LOCUS21437</name>
</gene>
<dbReference type="Gramene" id="rna-AYBTSS11_LOCUS21437">
    <property type="protein sequence ID" value="CAJ1967918.1"/>
    <property type="gene ID" value="gene-AYBTSS11_LOCUS21437"/>
</dbReference>
<dbReference type="AlphaFoldDB" id="A0AA86SVI4"/>
<keyword evidence="4" id="KW-1185">Reference proteome</keyword>
<evidence type="ECO:0000313" key="3">
    <source>
        <dbReference type="EMBL" id="CAJ1967918.1"/>
    </source>
</evidence>
<dbReference type="Proteomes" id="UP001189624">
    <property type="component" value="Chromosome 7"/>
</dbReference>
<protein>
    <recommendedName>
        <fullName evidence="2">DUF7081 domain-containing protein</fullName>
    </recommendedName>
</protein>
<name>A0AA86SVI4_9FABA</name>